<dbReference type="EMBL" id="FZQA01000001">
    <property type="protein sequence ID" value="SNT67640.1"/>
    <property type="molecule type" value="Genomic_DNA"/>
</dbReference>
<dbReference type="EC" id="5.2.1.8" evidence="4"/>
<feature type="chain" id="PRO_5011822078" description="Peptidyl-prolyl cis-trans isomerase" evidence="4">
    <location>
        <begin position="24"/>
        <end position="195"/>
    </location>
</feature>
<feature type="signal peptide" evidence="4">
    <location>
        <begin position="1"/>
        <end position="23"/>
    </location>
</feature>
<dbReference type="OrthoDB" id="9807797at2"/>
<comment type="catalytic activity">
    <reaction evidence="4">
        <text>[protein]-peptidylproline (omega=180) = [protein]-peptidylproline (omega=0)</text>
        <dbReference type="Rhea" id="RHEA:16237"/>
        <dbReference type="Rhea" id="RHEA-COMP:10747"/>
        <dbReference type="Rhea" id="RHEA-COMP:10748"/>
        <dbReference type="ChEBI" id="CHEBI:83833"/>
        <dbReference type="ChEBI" id="CHEBI:83834"/>
        <dbReference type="EC" id="5.2.1.8"/>
    </reaction>
</comment>
<gene>
    <name evidence="6" type="ORF">SAMN06297382_0132</name>
</gene>
<evidence type="ECO:0000259" key="5">
    <source>
        <dbReference type="PROSITE" id="PS50072"/>
    </source>
</evidence>
<evidence type="ECO:0000313" key="7">
    <source>
        <dbReference type="Proteomes" id="UP000198346"/>
    </source>
</evidence>
<organism evidence="6 7">
    <name type="scientific">Amphiplicatus metriothermophilus</name>
    <dbReference type="NCBI Taxonomy" id="1519374"/>
    <lineage>
        <taxon>Bacteria</taxon>
        <taxon>Pseudomonadati</taxon>
        <taxon>Pseudomonadota</taxon>
        <taxon>Alphaproteobacteria</taxon>
        <taxon>Parvularculales</taxon>
        <taxon>Parvularculaceae</taxon>
        <taxon>Amphiplicatus</taxon>
    </lineage>
</organism>
<evidence type="ECO:0000256" key="1">
    <source>
        <dbReference type="ARBA" id="ARBA00007365"/>
    </source>
</evidence>
<keyword evidence="2 4" id="KW-0697">Rotamase</keyword>
<feature type="domain" description="PPIase cyclophilin-type" evidence="5">
    <location>
        <begin position="30"/>
        <end position="188"/>
    </location>
</feature>
<dbReference type="InterPro" id="IPR029000">
    <property type="entry name" value="Cyclophilin-like_dom_sf"/>
</dbReference>
<dbReference type="Gene3D" id="2.40.100.10">
    <property type="entry name" value="Cyclophilin-like"/>
    <property type="match status" value="1"/>
</dbReference>
<dbReference type="Proteomes" id="UP000198346">
    <property type="component" value="Unassembled WGS sequence"/>
</dbReference>
<proteinExistence type="inferred from homology"/>
<comment type="similarity">
    <text evidence="1 4">Belongs to the cyclophilin-type PPIase family.</text>
</comment>
<dbReference type="PANTHER" id="PTHR43246">
    <property type="entry name" value="PEPTIDYL-PROLYL CIS-TRANS ISOMERASE CYP38, CHLOROPLASTIC"/>
    <property type="match status" value="1"/>
</dbReference>
<keyword evidence="4" id="KW-0732">Signal</keyword>
<protein>
    <recommendedName>
        <fullName evidence="4">Peptidyl-prolyl cis-trans isomerase</fullName>
        <shortName evidence="4">PPIase</shortName>
        <ecNumber evidence="4">5.2.1.8</ecNumber>
    </recommendedName>
</protein>
<dbReference type="PROSITE" id="PS00170">
    <property type="entry name" value="CSA_PPIASE_1"/>
    <property type="match status" value="1"/>
</dbReference>
<dbReference type="PROSITE" id="PS50072">
    <property type="entry name" value="CSA_PPIASE_2"/>
    <property type="match status" value="1"/>
</dbReference>
<sequence>MMKTTAILAAALSCLLGAAAAEAPRVKIATSMGDIVVELYPDKAPATVENFLQYAKDGHYDRTLVHRVVPGFVIQGGGYSRLFTERPTRDPIPYEGDNGLRNERGTIAMARTDDPDSAAAQWFINLVDNPKLDHRVTDLGPIYGYTVFGRVVDGMAVVDAIGTVPTGPGGPFDAEVPVEPVVIERVDPVEAPAAP</sequence>
<dbReference type="AlphaFoldDB" id="A0A239PJA0"/>
<dbReference type="InterPro" id="IPR044665">
    <property type="entry name" value="E_coli_cyclophilin_A-like"/>
</dbReference>
<dbReference type="GO" id="GO:0003755">
    <property type="term" value="F:peptidyl-prolyl cis-trans isomerase activity"/>
    <property type="evidence" value="ECO:0007669"/>
    <property type="project" value="UniProtKB-UniRule"/>
</dbReference>
<accession>A0A239PJA0</accession>
<reference evidence="6 7" key="1">
    <citation type="submission" date="2017-07" db="EMBL/GenBank/DDBJ databases">
        <authorList>
            <person name="Sun Z.S."/>
            <person name="Albrecht U."/>
            <person name="Echele G."/>
            <person name="Lee C.C."/>
        </authorList>
    </citation>
    <scope>NUCLEOTIDE SEQUENCE [LARGE SCALE GENOMIC DNA]</scope>
    <source>
        <strain evidence="6 7">CGMCC 1.12710</strain>
    </source>
</reference>
<dbReference type="InterPro" id="IPR002130">
    <property type="entry name" value="Cyclophilin-type_PPIase_dom"/>
</dbReference>
<evidence type="ECO:0000256" key="4">
    <source>
        <dbReference type="RuleBase" id="RU363019"/>
    </source>
</evidence>
<dbReference type="InterPro" id="IPR020892">
    <property type="entry name" value="Cyclophilin-type_PPIase_CS"/>
</dbReference>
<keyword evidence="7" id="KW-1185">Reference proteome</keyword>
<comment type="function">
    <text evidence="4">PPIases accelerate the folding of proteins. It catalyzes the cis-trans isomerization of proline imidic peptide bonds in oligopeptides.</text>
</comment>
<dbReference type="PRINTS" id="PR00153">
    <property type="entry name" value="CSAPPISMRASE"/>
</dbReference>
<evidence type="ECO:0000256" key="2">
    <source>
        <dbReference type="ARBA" id="ARBA00023110"/>
    </source>
</evidence>
<dbReference type="RefSeq" id="WP_089410667.1">
    <property type="nucleotide sequence ID" value="NZ_FZQA01000001.1"/>
</dbReference>
<evidence type="ECO:0000256" key="3">
    <source>
        <dbReference type="ARBA" id="ARBA00023235"/>
    </source>
</evidence>
<dbReference type="Pfam" id="PF00160">
    <property type="entry name" value="Pro_isomerase"/>
    <property type="match status" value="1"/>
</dbReference>
<keyword evidence="3 4" id="KW-0413">Isomerase</keyword>
<dbReference type="CDD" id="cd01920">
    <property type="entry name" value="cyclophilin_EcCYP_like"/>
    <property type="match status" value="1"/>
</dbReference>
<evidence type="ECO:0000313" key="6">
    <source>
        <dbReference type="EMBL" id="SNT67640.1"/>
    </source>
</evidence>
<name>A0A239PJA0_9PROT</name>
<dbReference type="SUPFAM" id="SSF50891">
    <property type="entry name" value="Cyclophilin-like"/>
    <property type="match status" value="1"/>
</dbReference>
<dbReference type="GO" id="GO:0006457">
    <property type="term" value="P:protein folding"/>
    <property type="evidence" value="ECO:0007669"/>
    <property type="project" value="InterPro"/>
</dbReference>